<feature type="compositionally biased region" description="Basic and acidic residues" evidence="1">
    <location>
        <begin position="25"/>
        <end position="35"/>
    </location>
</feature>
<feature type="region of interest" description="Disordered" evidence="1">
    <location>
        <begin position="19"/>
        <end position="114"/>
    </location>
</feature>
<accession>A0A9D4UXK8</accession>
<dbReference type="AlphaFoldDB" id="A0A9D4UXK8"/>
<dbReference type="EMBL" id="JABFUD020000009">
    <property type="protein sequence ID" value="KAI5075756.1"/>
    <property type="molecule type" value="Genomic_DNA"/>
</dbReference>
<dbReference type="OrthoDB" id="2009140at2759"/>
<proteinExistence type="predicted"/>
<evidence type="ECO:0000313" key="3">
    <source>
        <dbReference type="Proteomes" id="UP000886520"/>
    </source>
</evidence>
<name>A0A9D4UXK8_ADICA</name>
<sequence>MQRRVKVLPPWLNVMMDDIEEEKVDNDMQGKKGIETNEEEHNEDVPWENDLSNDKIPSEQEEEKKNVGVLEGEGSKAKEDETSTSSGLENSSSSIDLGDTPLYKIPPVMRPRIF</sequence>
<gene>
    <name evidence="2" type="ORF">GOP47_0009832</name>
</gene>
<reference evidence="2" key="1">
    <citation type="submission" date="2021-01" db="EMBL/GenBank/DDBJ databases">
        <title>Adiantum capillus-veneris genome.</title>
        <authorList>
            <person name="Fang Y."/>
            <person name="Liao Q."/>
        </authorList>
    </citation>
    <scope>NUCLEOTIDE SEQUENCE</scope>
    <source>
        <strain evidence="2">H3</strain>
        <tissue evidence="2">Leaf</tissue>
    </source>
</reference>
<evidence type="ECO:0000256" key="1">
    <source>
        <dbReference type="SAM" id="MobiDB-lite"/>
    </source>
</evidence>
<dbReference type="Proteomes" id="UP000886520">
    <property type="component" value="Chromosome 9"/>
</dbReference>
<comment type="caution">
    <text evidence="2">The sequence shown here is derived from an EMBL/GenBank/DDBJ whole genome shotgun (WGS) entry which is preliminary data.</text>
</comment>
<feature type="compositionally biased region" description="Basic and acidic residues" evidence="1">
    <location>
        <begin position="52"/>
        <end position="66"/>
    </location>
</feature>
<organism evidence="2 3">
    <name type="scientific">Adiantum capillus-veneris</name>
    <name type="common">Maidenhair fern</name>
    <dbReference type="NCBI Taxonomy" id="13818"/>
    <lineage>
        <taxon>Eukaryota</taxon>
        <taxon>Viridiplantae</taxon>
        <taxon>Streptophyta</taxon>
        <taxon>Embryophyta</taxon>
        <taxon>Tracheophyta</taxon>
        <taxon>Polypodiopsida</taxon>
        <taxon>Polypodiidae</taxon>
        <taxon>Polypodiales</taxon>
        <taxon>Pteridineae</taxon>
        <taxon>Pteridaceae</taxon>
        <taxon>Vittarioideae</taxon>
        <taxon>Adiantum</taxon>
    </lineage>
</organism>
<evidence type="ECO:0000313" key="2">
    <source>
        <dbReference type="EMBL" id="KAI5075756.1"/>
    </source>
</evidence>
<feature type="compositionally biased region" description="Low complexity" evidence="1">
    <location>
        <begin position="83"/>
        <end position="94"/>
    </location>
</feature>
<keyword evidence="3" id="KW-1185">Reference proteome</keyword>
<protein>
    <submittedName>
        <fullName evidence="2">Uncharacterized protein</fullName>
    </submittedName>
</protein>
<feature type="compositionally biased region" description="Acidic residues" evidence="1">
    <location>
        <begin position="36"/>
        <end position="47"/>
    </location>
</feature>